<organism evidence="2">
    <name type="scientific">Aspergillus arachidicola</name>
    <dbReference type="NCBI Taxonomy" id="656916"/>
    <lineage>
        <taxon>Eukaryota</taxon>
        <taxon>Fungi</taxon>
        <taxon>Dikarya</taxon>
        <taxon>Ascomycota</taxon>
        <taxon>Pezizomycotina</taxon>
        <taxon>Eurotiomycetes</taxon>
        <taxon>Eurotiomycetidae</taxon>
        <taxon>Eurotiales</taxon>
        <taxon>Aspergillaceae</taxon>
        <taxon>Aspergillus</taxon>
        <taxon>Aspergillus subgen. Circumdati</taxon>
    </lineage>
</organism>
<feature type="compositionally biased region" description="Polar residues" evidence="1">
    <location>
        <begin position="56"/>
        <end position="67"/>
    </location>
</feature>
<protein>
    <submittedName>
        <fullName evidence="2">Uncharacterized protein</fullName>
    </submittedName>
</protein>
<name>A0A5N6YEW4_9EURO</name>
<dbReference type="Proteomes" id="UP000325558">
    <property type="component" value="Unassembled WGS sequence"/>
</dbReference>
<gene>
    <name evidence="2" type="ORF">BDV24DRAFT_129607</name>
</gene>
<feature type="region of interest" description="Disordered" evidence="1">
    <location>
        <begin position="56"/>
        <end position="80"/>
    </location>
</feature>
<dbReference type="AlphaFoldDB" id="A0A5N6YEW4"/>
<accession>A0A5N6YEW4</accession>
<dbReference type="EMBL" id="ML737131">
    <property type="protein sequence ID" value="KAE8343046.1"/>
    <property type="molecule type" value="Genomic_DNA"/>
</dbReference>
<evidence type="ECO:0000256" key="1">
    <source>
        <dbReference type="SAM" id="MobiDB-lite"/>
    </source>
</evidence>
<proteinExistence type="predicted"/>
<reference evidence="2" key="1">
    <citation type="submission" date="2019-04" db="EMBL/GenBank/DDBJ databases">
        <title>Friends and foes A comparative genomics study of 23 Aspergillus species from section Flavi.</title>
        <authorList>
            <consortium name="DOE Joint Genome Institute"/>
            <person name="Kjaerbolling I."/>
            <person name="Vesth T."/>
            <person name="Frisvad J.C."/>
            <person name="Nybo J.L."/>
            <person name="Theobald S."/>
            <person name="Kildgaard S."/>
            <person name="Isbrandt T."/>
            <person name="Kuo A."/>
            <person name="Sato A."/>
            <person name="Lyhne E.K."/>
            <person name="Kogle M.E."/>
            <person name="Wiebenga A."/>
            <person name="Kun R.S."/>
            <person name="Lubbers R.J."/>
            <person name="Makela M.R."/>
            <person name="Barry K."/>
            <person name="Chovatia M."/>
            <person name="Clum A."/>
            <person name="Daum C."/>
            <person name="Haridas S."/>
            <person name="He G."/>
            <person name="LaButti K."/>
            <person name="Lipzen A."/>
            <person name="Mondo S."/>
            <person name="Riley R."/>
            <person name="Salamov A."/>
            <person name="Simmons B.A."/>
            <person name="Magnuson J.K."/>
            <person name="Henrissat B."/>
            <person name="Mortensen U.H."/>
            <person name="Larsen T.O."/>
            <person name="Devries R.P."/>
            <person name="Grigoriev I.V."/>
            <person name="Machida M."/>
            <person name="Baker S.E."/>
            <person name="Andersen M.R."/>
        </authorList>
    </citation>
    <scope>NUCLEOTIDE SEQUENCE</scope>
    <source>
        <strain evidence="2">CBS 117612</strain>
    </source>
</reference>
<sequence>MVVGSLLAGIQNGDGIADLHKRPTALPSDLEQPFERLLNTVEAFYFESLCHLMQRSYSTPGPHTGNPSPRGGATPSQQPV</sequence>
<evidence type="ECO:0000313" key="2">
    <source>
        <dbReference type="EMBL" id="KAE8343046.1"/>
    </source>
</evidence>